<keyword evidence="1" id="KW-0479">Metal-binding</keyword>
<proteinExistence type="predicted"/>
<accession>A0A0P9EZM3</accession>
<organism evidence="3 4">
    <name type="scientific">Kouleothrix aurantiaca</name>
    <dbReference type="NCBI Taxonomy" id="186479"/>
    <lineage>
        <taxon>Bacteria</taxon>
        <taxon>Bacillati</taxon>
        <taxon>Chloroflexota</taxon>
        <taxon>Chloroflexia</taxon>
        <taxon>Chloroflexales</taxon>
        <taxon>Roseiflexineae</taxon>
        <taxon>Roseiflexaceae</taxon>
        <taxon>Kouleothrix</taxon>
    </lineage>
</organism>
<dbReference type="Gene3D" id="1.10.3380.30">
    <property type="match status" value="1"/>
</dbReference>
<dbReference type="Proteomes" id="UP000050509">
    <property type="component" value="Unassembled WGS sequence"/>
</dbReference>
<feature type="domain" description="SWIM-type" evidence="2">
    <location>
        <begin position="323"/>
        <end position="357"/>
    </location>
</feature>
<dbReference type="InterPro" id="IPR007527">
    <property type="entry name" value="Znf_SWIM"/>
</dbReference>
<dbReference type="EMBL" id="LJCR01001891">
    <property type="protein sequence ID" value="KPV49559.1"/>
    <property type="molecule type" value="Genomic_DNA"/>
</dbReference>
<feature type="non-terminal residue" evidence="3">
    <location>
        <position position="476"/>
    </location>
</feature>
<dbReference type="Gene3D" id="1.10.150.20">
    <property type="entry name" value="5' to 3' exonuclease, C-terminal subdomain"/>
    <property type="match status" value="1"/>
</dbReference>
<protein>
    <recommendedName>
        <fullName evidence="2">SWIM-type domain-containing protein</fullName>
    </recommendedName>
</protein>
<dbReference type="GO" id="GO:0008270">
    <property type="term" value="F:zinc ion binding"/>
    <property type="evidence" value="ECO:0007669"/>
    <property type="project" value="UniProtKB-KW"/>
</dbReference>
<evidence type="ECO:0000313" key="4">
    <source>
        <dbReference type="Proteomes" id="UP000050509"/>
    </source>
</evidence>
<feature type="non-terminal residue" evidence="3">
    <location>
        <position position="1"/>
    </location>
</feature>
<keyword evidence="1" id="KW-0862">Zinc</keyword>
<comment type="caution">
    <text evidence="3">The sequence shown here is derived from an EMBL/GenBank/DDBJ whole genome shotgun (WGS) entry which is preliminary data.</text>
</comment>
<evidence type="ECO:0000256" key="1">
    <source>
        <dbReference type="PROSITE-ProRule" id="PRU00325"/>
    </source>
</evidence>
<gene>
    <name evidence="3" type="ORF">SE17_31925</name>
</gene>
<keyword evidence="4" id="KW-1185">Reference proteome</keyword>
<keyword evidence="1" id="KW-0863">Zinc-finger</keyword>
<reference evidence="3 4" key="1">
    <citation type="submission" date="2015-09" db="EMBL/GenBank/DDBJ databases">
        <title>Draft genome sequence of Kouleothrix aurantiaca JCM 19913.</title>
        <authorList>
            <person name="Hemp J."/>
        </authorList>
    </citation>
    <scope>NUCLEOTIDE SEQUENCE [LARGE SCALE GENOMIC DNA]</scope>
    <source>
        <strain evidence="3 4">COM-B</strain>
    </source>
</reference>
<dbReference type="AlphaFoldDB" id="A0A0P9EZM3"/>
<name>A0A0P9EZM3_9CHLR</name>
<evidence type="ECO:0000313" key="3">
    <source>
        <dbReference type="EMBL" id="KPV49559.1"/>
    </source>
</evidence>
<sequence>IDTMLAAHMLAETRDGDGPARLVATRLGSIAVRHFLAPETVLMLNTTLAADDAVNYTFFDLLLLAALHVEPRLTVDFEELEQLRAALRAARSTLLAAGLSDLLGRLDLPPSALLSAIKSALVARAWTRLGSAAAVADELDCTESDVDRVVEATHRVLLAMAAIAAVEENAEVWVSPTETPTLAERLKALARMVAAGLDCGPATLTLIEGIGPIMSWRLMEATVDGVAIADVETLALAEPADLAEVEQLSAARAERWIARAQALVAGGVSARRYEEFDAPRASVAETASAQRPLGGDYRLLRALHLQVHADGERYAVSGGSEPRTVQLAGSGWRCDCPDETAPGGMCKHLLAVRLHRGDAELRARIEAISAAAGAPLALQDLYFRAAQEARLRAQGRQPRAEWLPPSPQDRLAFAEHVLRLIDRFGGEREHAAVEEAVRAALPDSAPQLSAVIWLLRDLALIVDADKRLRLTPLGQA</sequence>
<dbReference type="PROSITE" id="PS50966">
    <property type="entry name" value="ZF_SWIM"/>
    <property type="match status" value="1"/>
</dbReference>
<evidence type="ECO:0000259" key="2">
    <source>
        <dbReference type="PROSITE" id="PS50966"/>
    </source>
</evidence>